<name>V9L9F8_CALMI</name>
<sequence>MATFCISTQLRGWLPSLQSVRRGSKAVTRHRRATHILRQKLLAVTEYIPPKPAVPDRCSKPWQRPLPQQVGIERFLQKEVEKTLRENKMIAVFQNNSITSEELQTLRYRLMKHDVHMKFFPNQVLRSYLADSRYKNLLPLIIGPNIMIVSKEPKARELLQTVRSTTQVTLLGACIENVLLSRQGLVTFSRLPGIQTIRGQLVGSLSLMGSHTCQLLQSGSLRLSALLHQYLKQQQQSAPEGQ</sequence>
<proteinExistence type="evidence at transcript level"/>
<organism evidence="6">
    <name type="scientific">Callorhinchus milii</name>
    <name type="common">Ghost shark</name>
    <dbReference type="NCBI Taxonomy" id="7868"/>
    <lineage>
        <taxon>Eukaryota</taxon>
        <taxon>Metazoa</taxon>
        <taxon>Chordata</taxon>
        <taxon>Craniata</taxon>
        <taxon>Vertebrata</taxon>
        <taxon>Chondrichthyes</taxon>
        <taxon>Holocephali</taxon>
        <taxon>Chimaeriformes</taxon>
        <taxon>Callorhinchidae</taxon>
        <taxon>Callorhinchus</taxon>
    </lineage>
</organism>
<evidence type="ECO:0000256" key="1">
    <source>
        <dbReference type="ARBA" id="ARBA00008889"/>
    </source>
</evidence>
<dbReference type="InterPro" id="IPR043141">
    <property type="entry name" value="Ribosomal_uL10-like_sf"/>
</dbReference>
<dbReference type="Gene3D" id="3.30.70.1730">
    <property type="match status" value="1"/>
</dbReference>
<dbReference type="PANTHER" id="PTHR11560">
    <property type="entry name" value="39S RIBOSOMAL PROTEIN L10, MITOCHONDRIAL"/>
    <property type="match status" value="1"/>
</dbReference>
<comment type="similarity">
    <text evidence="1">Belongs to the universal ribosomal protein uL10 family.</text>
</comment>
<reference evidence="6" key="1">
    <citation type="journal article" date="2014" name="Nature">
        <title>Elephant shark genome provides unique insights into gnathostome evolution.</title>
        <authorList>
            <consortium name="International Elephant Shark Genome Sequencing Consortium"/>
            <person name="Venkatesh B."/>
            <person name="Lee A.P."/>
            <person name="Ravi V."/>
            <person name="Maurya A.K."/>
            <person name="Lian M.M."/>
            <person name="Swann J.B."/>
            <person name="Ohta Y."/>
            <person name="Flajnik M.F."/>
            <person name="Sutoh Y."/>
            <person name="Kasahara M."/>
            <person name="Hoon S."/>
            <person name="Gangu V."/>
            <person name="Roy S.W."/>
            <person name="Irimia M."/>
            <person name="Korzh V."/>
            <person name="Kondrychyn I."/>
            <person name="Lim Z.W."/>
            <person name="Tay B.H."/>
            <person name="Tohari S."/>
            <person name="Kong K.W."/>
            <person name="Ho S."/>
            <person name="Lorente-Galdos B."/>
            <person name="Quilez J."/>
            <person name="Marques-Bonet T."/>
            <person name="Raney B.J."/>
            <person name="Ingham P.W."/>
            <person name="Tay A."/>
            <person name="Hillier L.W."/>
            <person name="Minx P."/>
            <person name="Boehm T."/>
            <person name="Wilson R.K."/>
            <person name="Brenner S."/>
            <person name="Warren W.C."/>
        </authorList>
    </citation>
    <scope>NUCLEOTIDE SEQUENCE</scope>
    <source>
        <tissue evidence="6">Ovary</tissue>
    </source>
</reference>
<keyword evidence="3" id="KW-0687">Ribonucleoprotein</keyword>
<dbReference type="GO" id="GO:1990904">
    <property type="term" value="C:ribonucleoprotein complex"/>
    <property type="evidence" value="ECO:0007669"/>
    <property type="project" value="UniProtKB-KW"/>
</dbReference>
<dbReference type="EMBL" id="JW876466">
    <property type="protein sequence ID" value="AFP08983.1"/>
    <property type="molecule type" value="mRNA"/>
</dbReference>
<dbReference type="SUPFAM" id="SSF160369">
    <property type="entry name" value="Ribosomal protein L10-like"/>
    <property type="match status" value="1"/>
</dbReference>
<dbReference type="InterPro" id="IPR047865">
    <property type="entry name" value="Ribosomal_uL10_bac_type"/>
</dbReference>
<evidence type="ECO:0000256" key="3">
    <source>
        <dbReference type="ARBA" id="ARBA00023274"/>
    </source>
</evidence>
<dbReference type="InterPro" id="IPR001790">
    <property type="entry name" value="Ribosomal_uL10"/>
</dbReference>
<dbReference type="AlphaFoldDB" id="V9L9F8"/>
<evidence type="ECO:0000256" key="5">
    <source>
        <dbReference type="ARBA" id="ARBA00035716"/>
    </source>
</evidence>
<keyword evidence="2 6" id="KW-0689">Ribosomal protein</keyword>
<protein>
    <recommendedName>
        <fullName evidence="4">Large ribosomal subunit protein uL10m</fullName>
    </recommendedName>
    <alternativeName>
        <fullName evidence="5">39S ribosomal protein L10, mitochondrial</fullName>
    </alternativeName>
</protein>
<evidence type="ECO:0000256" key="4">
    <source>
        <dbReference type="ARBA" id="ARBA00035707"/>
    </source>
</evidence>
<dbReference type="Pfam" id="PF00466">
    <property type="entry name" value="Ribosomal_L10"/>
    <property type="match status" value="1"/>
</dbReference>
<dbReference type="GO" id="GO:0005840">
    <property type="term" value="C:ribosome"/>
    <property type="evidence" value="ECO:0007669"/>
    <property type="project" value="UniProtKB-KW"/>
</dbReference>
<evidence type="ECO:0000256" key="2">
    <source>
        <dbReference type="ARBA" id="ARBA00022980"/>
    </source>
</evidence>
<evidence type="ECO:0000313" key="6">
    <source>
        <dbReference type="EMBL" id="AFP08983.1"/>
    </source>
</evidence>
<accession>V9L9F8</accession>